<feature type="compositionally biased region" description="Basic and acidic residues" evidence="1">
    <location>
        <begin position="492"/>
        <end position="501"/>
    </location>
</feature>
<evidence type="ECO:0000313" key="2">
    <source>
        <dbReference type="EMBL" id="KAJ7221237.1"/>
    </source>
</evidence>
<dbReference type="EMBL" id="JARJCW010000008">
    <property type="protein sequence ID" value="KAJ7221237.1"/>
    <property type="molecule type" value="Genomic_DNA"/>
</dbReference>
<feature type="compositionally biased region" description="Basic and acidic residues" evidence="1">
    <location>
        <begin position="432"/>
        <end position="450"/>
    </location>
</feature>
<name>A0AAD6VS31_9AGAR</name>
<feature type="compositionally biased region" description="Low complexity" evidence="1">
    <location>
        <begin position="577"/>
        <end position="596"/>
    </location>
</feature>
<sequence>MNNQSDLDVRREEAIRAARARPNNGVKVRGNCSATRNALFVGFVIPGEECHRWADSIFPRGHHSRDKPFDPLILSYLNYYFGKRVEVEDPAVPFHVVPNPTGVPDIMYVMDIRGGDWENPLADYNIEEVFDSDVQVHLEGSVVDHTREFLQKDLSKRIRGQGTRGMTNGQRRGAQRRVATRRWDDSGGAAAGVRRRRRKERRRAILRRQNESVVWGMLKTGKVIGICSRSNQCVRRNVVPPKAGAGTKHSPPESDKAHLPALSRTKGKKGARCEIEGADIRKGDIGRVSKKWKVEVGEQASMKLSSEACVPRPLAGLVALPARYGRPRSWWVCGAGEGDRRRRWKKHRRREGPRRGQGVNMALCGAVSAWRLPEVEVSVRQLRGWRRRDPGTAWTEEEDPVETSWQEWGPWSAQRPAAGDVSDNSAWPAQRGAKDVGRRRWREQGRRHTQDMAGVGENREMRAKGQVHAAVTGVGAADASADTERQVQVINELRERRRDGHAGGLCSRSTDRTRSGRRGLRHAREQSGPRSPPTPWRPYESKYAYASYSALCVRKRADLRAASARARLQRSHPQTQAGPDGEAGANGEAGADGEAAVHGRRVPRQMCPMRGLLAKRLWGFWSIYAAGEARLLLLAGAGTATRIEELDGGVTDVAVLDYPNTLLSIAISRTRGMATNQPAPLRADKHVFLHLARAMRRRPCILVIDVCQGARLLANDGGFGERPGVSTEARGRSVTVAIGRAWPDVDDGGVDASTTRVSNRMHKGRRRKVVRGGGLVPGPVQRQELR</sequence>
<dbReference type="Proteomes" id="UP001219525">
    <property type="component" value="Unassembled WGS sequence"/>
</dbReference>
<feature type="region of interest" description="Disordered" evidence="1">
    <location>
        <begin position="239"/>
        <end position="270"/>
    </location>
</feature>
<feature type="region of interest" description="Disordered" evidence="1">
    <location>
        <begin position="564"/>
        <end position="596"/>
    </location>
</feature>
<evidence type="ECO:0000313" key="3">
    <source>
        <dbReference type="Proteomes" id="UP001219525"/>
    </source>
</evidence>
<feature type="region of interest" description="Disordered" evidence="1">
    <location>
        <begin position="412"/>
        <end position="451"/>
    </location>
</feature>
<organism evidence="2 3">
    <name type="scientific">Mycena pura</name>
    <dbReference type="NCBI Taxonomy" id="153505"/>
    <lineage>
        <taxon>Eukaryota</taxon>
        <taxon>Fungi</taxon>
        <taxon>Dikarya</taxon>
        <taxon>Basidiomycota</taxon>
        <taxon>Agaricomycotina</taxon>
        <taxon>Agaricomycetes</taxon>
        <taxon>Agaricomycetidae</taxon>
        <taxon>Agaricales</taxon>
        <taxon>Marasmiineae</taxon>
        <taxon>Mycenaceae</taxon>
        <taxon>Mycena</taxon>
    </lineage>
</organism>
<feature type="region of interest" description="Disordered" evidence="1">
    <location>
        <begin position="492"/>
        <end position="539"/>
    </location>
</feature>
<dbReference type="AlphaFoldDB" id="A0AAD6VS31"/>
<keyword evidence="3" id="KW-1185">Reference proteome</keyword>
<feature type="region of interest" description="Disordered" evidence="1">
    <location>
        <begin position="160"/>
        <end position="197"/>
    </location>
</feature>
<evidence type="ECO:0000256" key="1">
    <source>
        <dbReference type="SAM" id="MobiDB-lite"/>
    </source>
</evidence>
<reference evidence="2" key="1">
    <citation type="submission" date="2023-03" db="EMBL/GenBank/DDBJ databases">
        <title>Massive genome expansion in bonnet fungi (Mycena s.s.) driven by repeated elements and novel gene families across ecological guilds.</title>
        <authorList>
            <consortium name="Lawrence Berkeley National Laboratory"/>
            <person name="Harder C.B."/>
            <person name="Miyauchi S."/>
            <person name="Viragh M."/>
            <person name="Kuo A."/>
            <person name="Thoen E."/>
            <person name="Andreopoulos B."/>
            <person name="Lu D."/>
            <person name="Skrede I."/>
            <person name="Drula E."/>
            <person name="Henrissat B."/>
            <person name="Morin E."/>
            <person name="Kohler A."/>
            <person name="Barry K."/>
            <person name="LaButti K."/>
            <person name="Morin E."/>
            <person name="Salamov A."/>
            <person name="Lipzen A."/>
            <person name="Mereny Z."/>
            <person name="Hegedus B."/>
            <person name="Baldrian P."/>
            <person name="Stursova M."/>
            <person name="Weitz H."/>
            <person name="Taylor A."/>
            <person name="Grigoriev I.V."/>
            <person name="Nagy L.G."/>
            <person name="Martin F."/>
            <person name="Kauserud H."/>
        </authorList>
    </citation>
    <scope>NUCLEOTIDE SEQUENCE</scope>
    <source>
        <strain evidence="2">9144</strain>
    </source>
</reference>
<gene>
    <name evidence="2" type="ORF">GGX14DRAFT_388426</name>
</gene>
<comment type="caution">
    <text evidence="2">The sequence shown here is derived from an EMBL/GenBank/DDBJ whole genome shotgun (WGS) entry which is preliminary data.</text>
</comment>
<proteinExistence type="predicted"/>
<accession>A0AAD6VS31</accession>
<protein>
    <submittedName>
        <fullName evidence="2">Uncharacterized protein</fullName>
    </submittedName>
</protein>